<comment type="caution">
    <text evidence="2">The sequence shown here is derived from an EMBL/GenBank/DDBJ whole genome shotgun (WGS) entry which is preliminary data.</text>
</comment>
<evidence type="ECO:0000259" key="1">
    <source>
        <dbReference type="Pfam" id="PF01636"/>
    </source>
</evidence>
<dbReference type="InterPro" id="IPR052898">
    <property type="entry name" value="ACAD10-like"/>
</dbReference>
<dbReference type="EMBL" id="QEAO01000004">
    <property type="protein sequence ID" value="TPX36643.1"/>
    <property type="molecule type" value="Genomic_DNA"/>
</dbReference>
<organism evidence="2 3">
    <name type="scientific">Synchytrium microbalum</name>
    <dbReference type="NCBI Taxonomy" id="1806994"/>
    <lineage>
        <taxon>Eukaryota</taxon>
        <taxon>Fungi</taxon>
        <taxon>Fungi incertae sedis</taxon>
        <taxon>Chytridiomycota</taxon>
        <taxon>Chytridiomycota incertae sedis</taxon>
        <taxon>Chytridiomycetes</taxon>
        <taxon>Synchytriales</taxon>
        <taxon>Synchytriaceae</taxon>
        <taxon>Synchytrium</taxon>
    </lineage>
</organism>
<dbReference type="CDD" id="cd05154">
    <property type="entry name" value="ACAD10_11_N-like"/>
    <property type="match status" value="1"/>
</dbReference>
<evidence type="ECO:0000313" key="3">
    <source>
        <dbReference type="Proteomes" id="UP000319731"/>
    </source>
</evidence>
<dbReference type="InterPro" id="IPR041726">
    <property type="entry name" value="ACAD10_11_N"/>
</dbReference>
<proteinExistence type="predicted"/>
<dbReference type="AlphaFoldDB" id="A0A507CGK3"/>
<name>A0A507CGK3_9FUNG</name>
<dbReference type="Proteomes" id="UP000319731">
    <property type="component" value="Unassembled WGS sequence"/>
</dbReference>
<dbReference type="SUPFAM" id="SSF56112">
    <property type="entry name" value="Protein kinase-like (PK-like)"/>
    <property type="match status" value="1"/>
</dbReference>
<gene>
    <name evidence="2" type="ORF">SmJEL517_g01320</name>
</gene>
<dbReference type="PANTHER" id="PTHR47829:SF1">
    <property type="entry name" value="HAD FAMILY PHOSPHATASE"/>
    <property type="match status" value="1"/>
</dbReference>
<sequence length="370" mass="41676">MDPENVTGQSTTVVRQGHTFDEKKLERYLVENITTFTAPLTVRMFSNGQSNPTFLLVDGAGTKYVLRKQPPGIQSKTAHAMDREYKIMSHLKKYSDFPVPTVYCLCEDRGVIGTSFYVMSFVEGRIFVDNLLPSVAVKEKPAYWYCMMETLAKFHKITPESVKLTDFGKMGGYYERQLKNFAKLSETQSQVTSPSGEVVGALPRQADILKWLHRNMVPDEVSILHGDYKGDNVCFHPTQVRIEAVLDWELATIGHPLADLAHCLNFYYMPASMPRPRGVRDVADLPIPPVNELIQVYCKAVGRSYPIPKWEFCVAFSLWRLAVIRQGVHSRVLLGQNSNQHAAATSKSFIQLAELAAEIIDRGNLTQPSL</sequence>
<dbReference type="Gene3D" id="3.30.200.20">
    <property type="entry name" value="Phosphorylase Kinase, domain 1"/>
    <property type="match status" value="1"/>
</dbReference>
<keyword evidence="3" id="KW-1185">Reference proteome</keyword>
<dbReference type="InterPro" id="IPR002575">
    <property type="entry name" value="Aminoglycoside_PTrfase"/>
</dbReference>
<dbReference type="STRING" id="1806994.A0A507CGK3"/>
<dbReference type="RefSeq" id="XP_031026857.1">
    <property type="nucleotide sequence ID" value="XM_031167248.1"/>
</dbReference>
<dbReference type="InterPro" id="IPR011009">
    <property type="entry name" value="Kinase-like_dom_sf"/>
</dbReference>
<feature type="domain" description="Aminoglycoside phosphotransferase" evidence="1">
    <location>
        <begin position="42"/>
        <end position="273"/>
    </location>
</feature>
<dbReference type="GeneID" id="42002545"/>
<dbReference type="Gene3D" id="3.90.1200.10">
    <property type="match status" value="1"/>
</dbReference>
<dbReference type="Pfam" id="PF01636">
    <property type="entry name" value="APH"/>
    <property type="match status" value="1"/>
</dbReference>
<protein>
    <recommendedName>
        <fullName evidence="1">Aminoglycoside phosphotransferase domain-containing protein</fullName>
    </recommendedName>
</protein>
<accession>A0A507CGK3</accession>
<evidence type="ECO:0000313" key="2">
    <source>
        <dbReference type="EMBL" id="TPX36643.1"/>
    </source>
</evidence>
<reference evidence="2 3" key="1">
    <citation type="journal article" date="2019" name="Sci. Rep.">
        <title>Comparative genomics of chytrid fungi reveal insights into the obligate biotrophic and pathogenic lifestyle of Synchytrium endobioticum.</title>
        <authorList>
            <person name="van de Vossenberg B.T.L.H."/>
            <person name="Warris S."/>
            <person name="Nguyen H.D.T."/>
            <person name="van Gent-Pelzer M.P.E."/>
            <person name="Joly D.L."/>
            <person name="van de Geest H.C."/>
            <person name="Bonants P.J.M."/>
            <person name="Smith D.S."/>
            <person name="Levesque C.A."/>
            <person name="van der Lee T.A.J."/>
        </authorList>
    </citation>
    <scope>NUCLEOTIDE SEQUENCE [LARGE SCALE GENOMIC DNA]</scope>
    <source>
        <strain evidence="2 3">JEL517</strain>
    </source>
</reference>
<dbReference type="OrthoDB" id="191037at2759"/>
<dbReference type="PANTHER" id="PTHR47829">
    <property type="entry name" value="HYDROLASE, PUTATIVE (AFU_ORTHOLOGUE AFUA_1G12880)-RELATED"/>
    <property type="match status" value="1"/>
</dbReference>